<evidence type="ECO:0000313" key="2">
    <source>
        <dbReference type="Proteomes" id="UP000759537"/>
    </source>
</evidence>
<reference evidence="1" key="2">
    <citation type="journal article" date="2020" name="Nat. Commun.">
        <title>Large-scale genome sequencing of mycorrhizal fungi provides insights into the early evolution of symbiotic traits.</title>
        <authorList>
            <person name="Miyauchi S."/>
            <person name="Kiss E."/>
            <person name="Kuo A."/>
            <person name="Drula E."/>
            <person name="Kohler A."/>
            <person name="Sanchez-Garcia M."/>
            <person name="Morin E."/>
            <person name="Andreopoulos B."/>
            <person name="Barry K.W."/>
            <person name="Bonito G."/>
            <person name="Buee M."/>
            <person name="Carver A."/>
            <person name="Chen C."/>
            <person name="Cichocki N."/>
            <person name="Clum A."/>
            <person name="Culley D."/>
            <person name="Crous P.W."/>
            <person name="Fauchery L."/>
            <person name="Girlanda M."/>
            <person name="Hayes R.D."/>
            <person name="Keri Z."/>
            <person name="LaButti K."/>
            <person name="Lipzen A."/>
            <person name="Lombard V."/>
            <person name="Magnuson J."/>
            <person name="Maillard F."/>
            <person name="Murat C."/>
            <person name="Nolan M."/>
            <person name="Ohm R.A."/>
            <person name="Pangilinan J."/>
            <person name="Pereira M.F."/>
            <person name="Perotto S."/>
            <person name="Peter M."/>
            <person name="Pfister S."/>
            <person name="Riley R."/>
            <person name="Sitrit Y."/>
            <person name="Stielow J.B."/>
            <person name="Szollosi G."/>
            <person name="Zifcakova L."/>
            <person name="Stursova M."/>
            <person name="Spatafora J.W."/>
            <person name="Tedersoo L."/>
            <person name="Vaario L.M."/>
            <person name="Yamada A."/>
            <person name="Yan M."/>
            <person name="Wang P."/>
            <person name="Xu J."/>
            <person name="Bruns T."/>
            <person name="Baldrian P."/>
            <person name="Vilgalys R."/>
            <person name="Dunand C."/>
            <person name="Henrissat B."/>
            <person name="Grigoriev I.V."/>
            <person name="Hibbett D."/>
            <person name="Nagy L.G."/>
            <person name="Martin F.M."/>
        </authorList>
    </citation>
    <scope>NUCLEOTIDE SEQUENCE</scope>
    <source>
        <strain evidence="1">Prilba</strain>
    </source>
</reference>
<dbReference type="EMBL" id="WHVB01000009">
    <property type="protein sequence ID" value="KAF8479484.1"/>
    <property type="molecule type" value="Genomic_DNA"/>
</dbReference>
<name>A0A9P5MUX5_9AGAM</name>
<organism evidence="1 2">
    <name type="scientific">Russula ochroleuca</name>
    <dbReference type="NCBI Taxonomy" id="152965"/>
    <lineage>
        <taxon>Eukaryota</taxon>
        <taxon>Fungi</taxon>
        <taxon>Dikarya</taxon>
        <taxon>Basidiomycota</taxon>
        <taxon>Agaricomycotina</taxon>
        <taxon>Agaricomycetes</taxon>
        <taxon>Russulales</taxon>
        <taxon>Russulaceae</taxon>
        <taxon>Russula</taxon>
    </lineage>
</organism>
<accession>A0A9P5MUX5</accession>
<protein>
    <submittedName>
        <fullName evidence="1">Uncharacterized protein</fullName>
    </submittedName>
</protein>
<sequence length="241" mass="27258">MQPPLEPPSASMGVEVSGAVSGSEKMALMEKTDVKESIDVLREQEHRDLSRFPMEEHPVSGATELGRGEQYARHVNYNKEQKGGELFGKDKERWNSQYEVHMFTTRDISRIRSRVLGRLGLEQGVAQSDRMTRTHSVEGFAAAKKDLYEVLVLEKEKGATMPAVEETCYWVSPLDSKGYNLNPNVTPHENDFLAFLLPYPPHLPKDWQIAPFRCFTNSNIDQETIREPTGVVDFETRTAGS</sequence>
<gene>
    <name evidence="1" type="ORF">DFH94DRAFT_845110</name>
</gene>
<proteinExistence type="predicted"/>
<dbReference type="AlphaFoldDB" id="A0A9P5MUX5"/>
<comment type="caution">
    <text evidence="1">The sequence shown here is derived from an EMBL/GenBank/DDBJ whole genome shotgun (WGS) entry which is preliminary data.</text>
</comment>
<keyword evidence="2" id="KW-1185">Reference proteome</keyword>
<dbReference type="Proteomes" id="UP000759537">
    <property type="component" value="Unassembled WGS sequence"/>
</dbReference>
<reference evidence="1" key="1">
    <citation type="submission" date="2019-10" db="EMBL/GenBank/DDBJ databases">
        <authorList>
            <consortium name="DOE Joint Genome Institute"/>
            <person name="Kuo A."/>
            <person name="Miyauchi S."/>
            <person name="Kiss E."/>
            <person name="Drula E."/>
            <person name="Kohler A."/>
            <person name="Sanchez-Garcia M."/>
            <person name="Andreopoulos B."/>
            <person name="Barry K.W."/>
            <person name="Bonito G."/>
            <person name="Buee M."/>
            <person name="Carver A."/>
            <person name="Chen C."/>
            <person name="Cichocki N."/>
            <person name="Clum A."/>
            <person name="Culley D."/>
            <person name="Crous P.W."/>
            <person name="Fauchery L."/>
            <person name="Girlanda M."/>
            <person name="Hayes R."/>
            <person name="Keri Z."/>
            <person name="LaButti K."/>
            <person name="Lipzen A."/>
            <person name="Lombard V."/>
            <person name="Magnuson J."/>
            <person name="Maillard F."/>
            <person name="Morin E."/>
            <person name="Murat C."/>
            <person name="Nolan M."/>
            <person name="Ohm R."/>
            <person name="Pangilinan J."/>
            <person name="Pereira M."/>
            <person name="Perotto S."/>
            <person name="Peter M."/>
            <person name="Riley R."/>
            <person name="Sitrit Y."/>
            <person name="Stielow B."/>
            <person name="Szollosi G."/>
            <person name="Zifcakova L."/>
            <person name="Stursova M."/>
            <person name="Spatafora J.W."/>
            <person name="Tedersoo L."/>
            <person name="Vaario L.-M."/>
            <person name="Yamada A."/>
            <person name="Yan M."/>
            <person name="Wang P."/>
            <person name="Xu J."/>
            <person name="Bruns T."/>
            <person name="Baldrian P."/>
            <person name="Vilgalys R."/>
            <person name="Henrissat B."/>
            <person name="Grigoriev I.V."/>
            <person name="Hibbett D."/>
            <person name="Nagy L.G."/>
            <person name="Martin F.M."/>
        </authorList>
    </citation>
    <scope>NUCLEOTIDE SEQUENCE</scope>
    <source>
        <strain evidence="1">Prilba</strain>
    </source>
</reference>
<evidence type="ECO:0000313" key="1">
    <source>
        <dbReference type="EMBL" id="KAF8479484.1"/>
    </source>
</evidence>